<feature type="chain" id="PRO_5045468373" evidence="5">
    <location>
        <begin position="20"/>
        <end position="416"/>
    </location>
</feature>
<feature type="domain" description="Cystatin fetuin-B-type" evidence="6">
    <location>
        <begin position="143"/>
        <end position="254"/>
    </location>
</feature>
<dbReference type="Proteomes" id="UP001652622">
    <property type="component" value="Unplaced"/>
</dbReference>
<feature type="region of interest" description="Disordered" evidence="4">
    <location>
        <begin position="259"/>
        <end position="416"/>
    </location>
</feature>
<dbReference type="CDD" id="cd00042">
    <property type="entry name" value="CY"/>
    <property type="match status" value="2"/>
</dbReference>
<feature type="compositionally biased region" description="Basic and acidic residues" evidence="4">
    <location>
        <begin position="274"/>
        <end position="291"/>
    </location>
</feature>
<feature type="compositionally biased region" description="Polar residues" evidence="4">
    <location>
        <begin position="264"/>
        <end position="273"/>
    </location>
</feature>
<protein>
    <submittedName>
        <fullName evidence="8">Fetuin-B-like</fullName>
    </submittedName>
</protein>
<evidence type="ECO:0000256" key="2">
    <source>
        <dbReference type="ARBA" id="ARBA00023157"/>
    </source>
</evidence>
<dbReference type="SUPFAM" id="SSF54403">
    <property type="entry name" value="Cystatin/monellin"/>
    <property type="match status" value="2"/>
</dbReference>
<evidence type="ECO:0000313" key="8">
    <source>
        <dbReference type="RefSeq" id="XP_060538993.1"/>
    </source>
</evidence>
<dbReference type="InterPro" id="IPR046350">
    <property type="entry name" value="Cystatin_sf"/>
</dbReference>
<dbReference type="PANTHER" id="PTHR13814:SF10">
    <property type="entry name" value="FETUIN-B"/>
    <property type="match status" value="1"/>
</dbReference>
<proteinExistence type="predicted"/>
<feature type="domain" description="Cystatin fetuin-B-type" evidence="6">
    <location>
        <begin position="19"/>
        <end position="132"/>
    </location>
</feature>
<reference evidence="8" key="1">
    <citation type="submission" date="2025-08" db="UniProtKB">
        <authorList>
            <consortium name="RefSeq"/>
        </authorList>
    </citation>
    <scope>IDENTIFICATION</scope>
    <source>
        <tissue evidence="8">Blood</tissue>
    </source>
</reference>
<feature type="signal peptide" evidence="5">
    <location>
        <begin position="1"/>
        <end position="19"/>
    </location>
</feature>
<evidence type="ECO:0000256" key="3">
    <source>
        <dbReference type="ARBA" id="ARBA00023180"/>
    </source>
</evidence>
<dbReference type="RefSeq" id="XP_060538993.1">
    <property type="nucleotide sequence ID" value="XM_060683010.1"/>
</dbReference>
<keyword evidence="2" id="KW-1015">Disulfide bond</keyword>
<gene>
    <name evidence="8" type="primary">LOC117678771</name>
</gene>
<organism evidence="7 8">
    <name type="scientific">Pantherophis guttatus</name>
    <name type="common">Corn snake</name>
    <name type="synonym">Elaphe guttata</name>
    <dbReference type="NCBI Taxonomy" id="94885"/>
    <lineage>
        <taxon>Eukaryota</taxon>
        <taxon>Metazoa</taxon>
        <taxon>Chordata</taxon>
        <taxon>Craniata</taxon>
        <taxon>Vertebrata</taxon>
        <taxon>Euteleostomi</taxon>
        <taxon>Lepidosauria</taxon>
        <taxon>Squamata</taxon>
        <taxon>Bifurcata</taxon>
        <taxon>Unidentata</taxon>
        <taxon>Episquamata</taxon>
        <taxon>Toxicofera</taxon>
        <taxon>Serpentes</taxon>
        <taxon>Colubroidea</taxon>
        <taxon>Colubridae</taxon>
        <taxon>Colubrinae</taxon>
        <taxon>Pantherophis</taxon>
    </lineage>
</organism>
<evidence type="ECO:0000256" key="4">
    <source>
        <dbReference type="SAM" id="MobiDB-lite"/>
    </source>
</evidence>
<dbReference type="GeneID" id="117678771"/>
<dbReference type="Gene3D" id="3.10.450.10">
    <property type="match status" value="2"/>
</dbReference>
<name>A0ABM3YS90_PANGU</name>
<dbReference type="InterPro" id="IPR050735">
    <property type="entry name" value="Kininogen_Fetuin_HRG"/>
</dbReference>
<dbReference type="InterPro" id="IPR025764">
    <property type="entry name" value="Cystatin_Fetuin_B"/>
</dbReference>
<dbReference type="PANTHER" id="PTHR13814">
    <property type="entry name" value="FETUIN"/>
    <property type="match status" value="1"/>
</dbReference>
<sequence>MSLLISFLIGIQMLHLVAASSPFPFLYPSCNSLVVKAAAEVALDKLNADRSEGYILALQRIYDAREIPQRNGGSLFYLTLDVLETECYVLTGKQWKECKIRNMHETIYGQCKVIIHFNRNSDRSHLYSYHCDLRPLCSLVILGLCPDCPTPGNLTDAKYQQTALETLAKFNAENEHNHYFVLVNVTKASSQWVIGSSYFVEYTIWETSCRKSPPVSDITRCPLLPVETAERGLCKGSVMISEVDKNKFVTVKCEFFPHLPPVTGEQTPQSESRPGQEEHQDDGERHRDENQHHHHHSHLHHHKHHGQDQEDQKPHQPHPTAGIQETPSKQKKPVGEVIIHPSSSKNPFLEMQEPNLTSGPTLASPEQEGGPHSAKPAQPTIPPFPRGFSKSAQCPGDTAVEIPGLQLPSRPQAETS</sequence>
<keyword evidence="1 5" id="KW-0732">Signal</keyword>
<evidence type="ECO:0000313" key="7">
    <source>
        <dbReference type="Proteomes" id="UP001652622"/>
    </source>
</evidence>
<evidence type="ECO:0000256" key="5">
    <source>
        <dbReference type="SAM" id="SignalP"/>
    </source>
</evidence>
<dbReference type="SMART" id="SM00043">
    <property type="entry name" value="CY"/>
    <property type="match status" value="2"/>
</dbReference>
<accession>A0ABM3YS90</accession>
<dbReference type="PROSITE" id="PS51530">
    <property type="entry name" value="CYSTATIN_FETUIN_B"/>
    <property type="match status" value="2"/>
</dbReference>
<keyword evidence="3" id="KW-0325">Glycoprotein</keyword>
<evidence type="ECO:0000256" key="1">
    <source>
        <dbReference type="ARBA" id="ARBA00022729"/>
    </source>
</evidence>
<evidence type="ECO:0000259" key="6">
    <source>
        <dbReference type="PROSITE" id="PS51530"/>
    </source>
</evidence>
<keyword evidence="7" id="KW-1185">Reference proteome</keyword>
<dbReference type="InterPro" id="IPR000010">
    <property type="entry name" value="Cystatin_dom"/>
</dbReference>
<feature type="compositionally biased region" description="Basic residues" evidence="4">
    <location>
        <begin position="292"/>
        <end position="305"/>
    </location>
</feature>
<dbReference type="Pfam" id="PF00031">
    <property type="entry name" value="Cystatin"/>
    <property type="match status" value="2"/>
</dbReference>